<dbReference type="EMBL" id="LWDF02000827">
    <property type="protein sequence ID" value="KAE8241950.1"/>
    <property type="molecule type" value="Genomic_DNA"/>
</dbReference>
<reference evidence="3" key="1">
    <citation type="submission" date="2016-04" db="EMBL/GenBank/DDBJ databases">
        <authorList>
            <person name="Nguyen H.D."/>
            <person name="Samba Siva P."/>
            <person name="Cullis J."/>
            <person name="Levesque C.A."/>
            <person name="Hambleton S."/>
        </authorList>
    </citation>
    <scope>NUCLEOTIDE SEQUENCE</scope>
    <source>
        <strain evidence="3">DAOMC 236416</strain>
    </source>
</reference>
<protein>
    <recommendedName>
        <fullName evidence="2">MULE transposase domain-containing protein</fullName>
    </recommendedName>
</protein>
<evidence type="ECO:0000313" key="4">
    <source>
        <dbReference type="Proteomes" id="UP000077521"/>
    </source>
</evidence>
<dbReference type="Proteomes" id="UP000077521">
    <property type="component" value="Unassembled WGS sequence"/>
</dbReference>
<feature type="domain" description="MULE transposase" evidence="2">
    <location>
        <begin position="68"/>
        <end position="162"/>
    </location>
</feature>
<dbReference type="Pfam" id="PF10551">
    <property type="entry name" value="MULE"/>
    <property type="match status" value="1"/>
</dbReference>
<evidence type="ECO:0000256" key="1">
    <source>
        <dbReference type="SAM" id="MobiDB-lite"/>
    </source>
</evidence>
<feature type="compositionally biased region" description="Gly residues" evidence="1">
    <location>
        <begin position="508"/>
        <end position="518"/>
    </location>
</feature>
<gene>
    <name evidence="3" type="ORF">A4X13_0g7188</name>
</gene>
<evidence type="ECO:0000313" key="3">
    <source>
        <dbReference type="EMBL" id="KAE8241950.1"/>
    </source>
</evidence>
<feature type="region of interest" description="Disordered" evidence="1">
    <location>
        <begin position="579"/>
        <end position="608"/>
    </location>
</feature>
<sequence length="608" mass="68169">MLRPTDGPAAAKLAIEEFVDQHPQIAAGNTSVSSHMLGQTISSEGGIRGIALYALGIIAALREQVVEISLDATFGTNSSGHDLFAVLAELNGTGAPLMYFLLDTKDMRGDGRRIEMLAQVLAMLKGMGIKPRFVGCDKESAEINAIGQVWPDAKVQLCYWHVRRALRQRLGSGKATTTSAYDSVEAAQTVPGLDVCWGITERRRHGLFVCTCQSRRAPTAQNPQALNTTWDTAGRLELAKEDTEDLINFISRHFNLHSLFPTLSGAQLTAEQLRVQAATEAYQHCHAKGWARVWAYLWANWYRREDWERWARSACAESVPVLKTTMICESHWRVVKHDYLHRFARPRIDHVTHIIRTRLVPQLCARVGALLSGNTRMAMPSWRRAFVVEWRKREDTDEVSAETLARYRTCPHLWICACESFLQSRFLFCKHLIKMSEPMSTTALKQMHRHRTPPFWTHAGMIPLLSAEACEHCGDAEARAGEDADENGMNGGADDDGEVDEGYDGEGDSIGGAQGVGDDGPDDDEEVETSVQELFDSAMTTLTRTGELLRRERPWGSRALIEAVLRSNRQNIKLLEEDEHRRARQSQARTWRPGQHPATMYLRGERPV</sequence>
<feature type="region of interest" description="Disordered" evidence="1">
    <location>
        <begin position="480"/>
        <end position="529"/>
    </location>
</feature>
<dbReference type="InterPro" id="IPR018289">
    <property type="entry name" value="MULE_transposase_dom"/>
</dbReference>
<proteinExistence type="predicted"/>
<accession>A0A177T799</accession>
<comment type="caution">
    <text evidence="3">The sequence shown here is derived from an EMBL/GenBank/DDBJ whole genome shotgun (WGS) entry which is preliminary data.</text>
</comment>
<name>A0A177T799_9BASI</name>
<evidence type="ECO:0000259" key="2">
    <source>
        <dbReference type="Pfam" id="PF10551"/>
    </source>
</evidence>
<feature type="compositionally biased region" description="Acidic residues" evidence="1">
    <location>
        <begin position="493"/>
        <end position="507"/>
    </location>
</feature>
<dbReference type="AlphaFoldDB" id="A0A177T799"/>
<reference evidence="3" key="2">
    <citation type="journal article" date="2019" name="IMA Fungus">
        <title>Genome sequencing and comparison of five Tilletia species to identify candidate genes for the detection of regulated species infecting wheat.</title>
        <authorList>
            <person name="Nguyen H.D.T."/>
            <person name="Sultana T."/>
            <person name="Kesanakurti P."/>
            <person name="Hambleton S."/>
        </authorList>
    </citation>
    <scope>NUCLEOTIDE SEQUENCE</scope>
    <source>
        <strain evidence="3">DAOMC 236416</strain>
    </source>
</reference>
<organism evidence="3 4">
    <name type="scientific">Tilletia indica</name>
    <dbReference type="NCBI Taxonomy" id="43049"/>
    <lineage>
        <taxon>Eukaryota</taxon>
        <taxon>Fungi</taxon>
        <taxon>Dikarya</taxon>
        <taxon>Basidiomycota</taxon>
        <taxon>Ustilaginomycotina</taxon>
        <taxon>Exobasidiomycetes</taxon>
        <taxon>Tilletiales</taxon>
        <taxon>Tilletiaceae</taxon>
        <taxon>Tilletia</taxon>
    </lineage>
</organism>
<feature type="compositionally biased region" description="Acidic residues" evidence="1">
    <location>
        <begin position="519"/>
        <end position="528"/>
    </location>
</feature>
<keyword evidence="4" id="KW-1185">Reference proteome</keyword>